<keyword evidence="1" id="KW-0175">Coiled coil</keyword>
<evidence type="ECO:0000313" key="2">
    <source>
        <dbReference type="EMBL" id="ANP47786.1"/>
    </source>
</evidence>
<gene>
    <name evidence="2" type="ORF">ATE48_18725</name>
</gene>
<proteinExistence type="predicted"/>
<keyword evidence="3" id="KW-1185">Reference proteome</keyword>
<dbReference type="InParanoid" id="A0A1B1AMK5"/>
<dbReference type="KEGG" id="cbot:ATE48_18725"/>
<dbReference type="Proteomes" id="UP000092498">
    <property type="component" value="Chromosome"/>
</dbReference>
<evidence type="ECO:0000313" key="3">
    <source>
        <dbReference type="Proteomes" id="UP000092498"/>
    </source>
</evidence>
<dbReference type="AlphaFoldDB" id="A0A1B1AMK5"/>
<dbReference type="EMBL" id="CP013244">
    <property type="protein sequence ID" value="ANP47786.1"/>
    <property type="molecule type" value="Genomic_DNA"/>
</dbReference>
<sequence>MHVGKFLAFGAIAVVIGGAAVAQTIRPPQGNLTVAPASAADVALLQTRLQQLESAHNQTRTELAQARLELTATRNRLAGVKNAMREYIRCEGLVNFYERQFPSAEYNGVVWAGAPACGVSTGARSLDARHTILQRAETSLQGIQD</sequence>
<reference evidence="2 3" key="1">
    <citation type="submission" date="2015-11" db="EMBL/GenBank/DDBJ databases">
        <title>Whole-Genome Sequence of Candidatus Oderbacter manganicum from the National Park Lower Oder Valley, Germany.</title>
        <authorList>
            <person name="Braun B."/>
            <person name="Liere K."/>
            <person name="Szewzyk U."/>
        </authorList>
    </citation>
    <scope>NUCLEOTIDE SEQUENCE [LARGE SCALE GENOMIC DNA]</scope>
    <source>
        <strain evidence="2 3">OTSz_A_272</strain>
    </source>
</reference>
<dbReference type="RefSeq" id="WP_066774235.1">
    <property type="nucleotide sequence ID" value="NZ_CP013244.1"/>
</dbReference>
<accession>A0A1B1AMK5</accession>
<organism evidence="2 3">
    <name type="scientific">Candidatus Viadribacter manganicus</name>
    <dbReference type="NCBI Taxonomy" id="1759059"/>
    <lineage>
        <taxon>Bacteria</taxon>
        <taxon>Pseudomonadati</taxon>
        <taxon>Pseudomonadota</taxon>
        <taxon>Alphaproteobacteria</taxon>
        <taxon>Hyphomonadales</taxon>
        <taxon>Hyphomonadaceae</taxon>
        <taxon>Candidatus Viadribacter</taxon>
    </lineage>
</organism>
<name>A0A1B1AMK5_9PROT</name>
<feature type="coiled-coil region" evidence="1">
    <location>
        <begin position="42"/>
        <end position="83"/>
    </location>
</feature>
<protein>
    <submittedName>
        <fullName evidence="2">Uncharacterized protein</fullName>
    </submittedName>
</protein>
<evidence type="ECO:0000256" key="1">
    <source>
        <dbReference type="SAM" id="Coils"/>
    </source>
</evidence>